<evidence type="ECO:0000256" key="1">
    <source>
        <dbReference type="SAM" id="MobiDB-lite"/>
    </source>
</evidence>
<name>A0A504YF56_FASGI</name>
<dbReference type="AlphaFoldDB" id="A0A504YF56"/>
<dbReference type="Proteomes" id="UP000316759">
    <property type="component" value="Unassembled WGS sequence"/>
</dbReference>
<proteinExistence type="predicted"/>
<sequence length="174" mass="19460">MLDNVSGRGSTRSVIRRSSHASSMLFRVELREKQAGLEMELSLKEMEVLKTKIPKAQNEVEMARLAESVEEEKPDDITGEDTKTEMLSRTEKNLLLEGYGNIKGSIFQPHQIARKLLNDVLNGDRKVTNTAEALSDLAISMEGCKISLTQKGYEADMISLHTLDRNICIPPKIT</sequence>
<dbReference type="OrthoDB" id="10068075at2759"/>
<evidence type="ECO:0000313" key="2">
    <source>
        <dbReference type="EMBL" id="TPP59146.1"/>
    </source>
</evidence>
<keyword evidence="3" id="KW-1185">Reference proteome</keyword>
<protein>
    <submittedName>
        <fullName evidence="2">Uncharacterized protein</fullName>
    </submittedName>
</protein>
<evidence type="ECO:0000313" key="3">
    <source>
        <dbReference type="Proteomes" id="UP000316759"/>
    </source>
</evidence>
<gene>
    <name evidence="2" type="ORF">FGIG_11189</name>
</gene>
<accession>A0A504YF56</accession>
<dbReference type="EMBL" id="SUNJ01011113">
    <property type="protein sequence ID" value="TPP59146.1"/>
    <property type="molecule type" value="Genomic_DNA"/>
</dbReference>
<reference evidence="2 3" key="1">
    <citation type="submission" date="2019-04" db="EMBL/GenBank/DDBJ databases">
        <title>Annotation for the trematode Fasciola gigantica.</title>
        <authorList>
            <person name="Choi Y.-J."/>
        </authorList>
    </citation>
    <scope>NUCLEOTIDE SEQUENCE [LARGE SCALE GENOMIC DNA]</scope>
    <source>
        <strain evidence="2">Uganda_cow_1</strain>
    </source>
</reference>
<feature type="compositionally biased region" description="Acidic residues" evidence="1">
    <location>
        <begin position="68"/>
        <end position="79"/>
    </location>
</feature>
<comment type="caution">
    <text evidence="2">The sequence shown here is derived from an EMBL/GenBank/DDBJ whole genome shotgun (WGS) entry which is preliminary data.</text>
</comment>
<feature type="region of interest" description="Disordered" evidence="1">
    <location>
        <begin position="66"/>
        <end position="85"/>
    </location>
</feature>
<organism evidence="2 3">
    <name type="scientific">Fasciola gigantica</name>
    <name type="common">Giant liver fluke</name>
    <dbReference type="NCBI Taxonomy" id="46835"/>
    <lineage>
        <taxon>Eukaryota</taxon>
        <taxon>Metazoa</taxon>
        <taxon>Spiralia</taxon>
        <taxon>Lophotrochozoa</taxon>
        <taxon>Platyhelminthes</taxon>
        <taxon>Trematoda</taxon>
        <taxon>Digenea</taxon>
        <taxon>Plagiorchiida</taxon>
        <taxon>Echinostomata</taxon>
        <taxon>Echinostomatoidea</taxon>
        <taxon>Fasciolidae</taxon>
        <taxon>Fasciola</taxon>
    </lineage>
</organism>